<evidence type="ECO:0000313" key="2">
    <source>
        <dbReference type="Proteomes" id="UP000821865"/>
    </source>
</evidence>
<sequence length="1588" mass="177300">MNLVEFKDVLSGEIGSVVEFDDHQFMVVVEDARRNKLPVRLLPTETCLNIHRFQMFIFSGLIARRYENVDERCLQVLNFMQVDYGLNLKEFEDVQRLRGEVLEECVAVNSKVANDVLLDLSDKVEFMVEDWDECLEVAVNHCDRNERFPLDENSVSLEEFVFGSCDDRRLKCMRPLPFIYEDLVKQVFQAVGEERTGIKQLQGLVGYWSATIHLCCYAGVCFDCGAKNPTWASVTYGVFICMDCSAVHRSLGVHLSFVRSTQLDTNWTWLQIRAMQVGGNANAVSFFQQHSCTSSDAQQKYNSRAAQLYREKLHQQAATAMRVYGTNPLMDHHENAPESPDSKEEHDFFREHEEALAAQASSAQQQTCEPGALFQPPPAEPIQVTPSLAGSALVGSSTPSSSARKPQRKPGKGLGAQKVSANFQDIEREAQKADEMRAASASQASSNQAASSVDAEEAARQLASMRLAYRDLDKDIRNKQVDPRKAQQMERLGMGLGGSGRAAVSHSALADMRTIAQETPQTAGGDRSSHDFLSGTGFFSSGGSRGGGYGSSAGDSLFDDGPSSRPIPSSLSSWDTVTTSPDRDESSGRSRHVVQQGPATDEARKKFGNAKAISSDQFFHGSADSDFEKRAQLARFEGSSSISSADYFGGGPGSSNMSHSSSSLSGPNLYEIREGVRDGVTKVASRLSSLANGVMSSLQVTGVVAPHSVVGVDAGRRASDACALISGCRRCVCFVPSSRRAVANLSSVRWRSGACGAAACSDSCASRAQAPSNQRARWCWSSVDRRLDDVPTESSRHALLHHPLCTQLCLRLRRRSTATMAEAHQAVAFSFTVTHEGVNINYDREVLLLVWQSGLRSWKKRVARFLTNLYNGVYPSSYRSLYLLLSIVTGFSLLERDGGFTVRLASVISSQKTAAGASTALLPRLAASGVTSLVLWVLWSLAQRYALKGLFLYKGWMYESRGSGSKVSLKTQLWFCAVKLLKGQDPLLFSYQSTLPKLPLPSLDDTMHRYLKSVRPLLDDANYKRMEALAAEFRSGIAVKLQRYLLLKSWWAANYVSDWWEEYVYLRGRSPIMVNSNFYAIDAIMVKMSSNQAARAANLVYASLLFRRGIDTQQMSPIMVQGIVPLCSRQYERQFNTTRVPGVETDQLVHYQDSQHVAVYHRGRFFKLSVYHKHRLLQPCDLQRQIQRILDHTGEPQPGEAHLGALTAGERSQWAHLRETYFRKGLNRISLDAIEKAAFVLVLDEDEYRYDPSNPNELNHYARALLHGRGYDRWFDKSFNLVVAKNGRVGFNAEHSWADAPIMGHYWEFVLAQDFFILKYDESGNTRGHSSLELPTPIRLRWDLSQDLIERIEESVLCAQTLLEDVDLHLLTHPAYGKGFMKKCRCSPDAYLQMALQLAYYRDAGRFSLTYEASMTRLFREGRTETVRPVTCESRAWVLAMQDPAATLQEKREKLGIACKRHQKGYQDAMCGKGIDRHLFCLYVVSKYLEVDSLFLREVLSEPWRLSTSQTPYNQTSLLDLSKFPDFISAGGGFGPVADDGYGVSYLIAGEDHLFFHVSSKRSSPETDSLRFANHIEQSLKDMKALFD</sequence>
<proteinExistence type="predicted"/>
<protein>
    <submittedName>
        <fullName evidence="1">Uncharacterized protein</fullName>
    </submittedName>
</protein>
<dbReference type="Proteomes" id="UP000821865">
    <property type="component" value="Chromosome 9"/>
</dbReference>
<gene>
    <name evidence="1" type="ORF">HPB49_024901</name>
</gene>
<name>A0ACB8C671_DERSI</name>
<dbReference type="EMBL" id="CM023478">
    <property type="protein sequence ID" value="KAH7934321.1"/>
    <property type="molecule type" value="Genomic_DNA"/>
</dbReference>
<accession>A0ACB8C671</accession>
<evidence type="ECO:0000313" key="1">
    <source>
        <dbReference type="EMBL" id="KAH7934321.1"/>
    </source>
</evidence>
<organism evidence="1 2">
    <name type="scientific">Dermacentor silvarum</name>
    <name type="common">Tick</name>
    <dbReference type="NCBI Taxonomy" id="543639"/>
    <lineage>
        <taxon>Eukaryota</taxon>
        <taxon>Metazoa</taxon>
        <taxon>Ecdysozoa</taxon>
        <taxon>Arthropoda</taxon>
        <taxon>Chelicerata</taxon>
        <taxon>Arachnida</taxon>
        <taxon>Acari</taxon>
        <taxon>Parasitiformes</taxon>
        <taxon>Ixodida</taxon>
        <taxon>Ixodoidea</taxon>
        <taxon>Ixodidae</taxon>
        <taxon>Rhipicephalinae</taxon>
        <taxon>Dermacentor</taxon>
    </lineage>
</organism>
<keyword evidence="2" id="KW-1185">Reference proteome</keyword>
<comment type="caution">
    <text evidence="1">The sequence shown here is derived from an EMBL/GenBank/DDBJ whole genome shotgun (WGS) entry which is preliminary data.</text>
</comment>
<reference evidence="1" key="1">
    <citation type="submission" date="2020-05" db="EMBL/GenBank/DDBJ databases">
        <title>Large-scale comparative analyses of tick genomes elucidate their genetic diversity and vector capacities.</title>
        <authorList>
            <person name="Jia N."/>
            <person name="Wang J."/>
            <person name="Shi W."/>
            <person name="Du L."/>
            <person name="Sun Y."/>
            <person name="Zhan W."/>
            <person name="Jiang J."/>
            <person name="Wang Q."/>
            <person name="Zhang B."/>
            <person name="Ji P."/>
            <person name="Sakyi L.B."/>
            <person name="Cui X."/>
            <person name="Yuan T."/>
            <person name="Jiang B."/>
            <person name="Yang W."/>
            <person name="Lam T.T.-Y."/>
            <person name="Chang Q."/>
            <person name="Ding S."/>
            <person name="Wang X."/>
            <person name="Zhu J."/>
            <person name="Ruan X."/>
            <person name="Zhao L."/>
            <person name="Wei J."/>
            <person name="Que T."/>
            <person name="Du C."/>
            <person name="Cheng J."/>
            <person name="Dai P."/>
            <person name="Han X."/>
            <person name="Huang E."/>
            <person name="Gao Y."/>
            <person name="Liu J."/>
            <person name="Shao H."/>
            <person name="Ye R."/>
            <person name="Li L."/>
            <person name="Wei W."/>
            <person name="Wang X."/>
            <person name="Wang C."/>
            <person name="Yang T."/>
            <person name="Huo Q."/>
            <person name="Li W."/>
            <person name="Guo W."/>
            <person name="Chen H."/>
            <person name="Zhou L."/>
            <person name="Ni X."/>
            <person name="Tian J."/>
            <person name="Zhou Y."/>
            <person name="Sheng Y."/>
            <person name="Liu T."/>
            <person name="Pan Y."/>
            <person name="Xia L."/>
            <person name="Li J."/>
            <person name="Zhao F."/>
            <person name="Cao W."/>
        </authorList>
    </citation>
    <scope>NUCLEOTIDE SEQUENCE</scope>
    <source>
        <strain evidence="1">Dsil-2018</strain>
    </source>
</reference>